<feature type="domain" description="NAD-glutamate dehydrogenase catalytic" evidence="1">
    <location>
        <begin position="174"/>
        <end position="667"/>
    </location>
</feature>
<dbReference type="Pfam" id="PF21078">
    <property type="entry name" value="GDH_HM3"/>
    <property type="match status" value="1"/>
</dbReference>
<feature type="domain" description="NAD-specific glutamate dehydrogenase C-terminal" evidence="2">
    <location>
        <begin position="713"/>
        <end position="1014"/>
    </location>
</feature>
<protein>
    <submittedName>
        <fullName evidence="3">NAD-glutamate dehydrogenase</fullName>
    </submittedName>
</protein>
<evidence type="ECO:0000313" key="3">
    <source>
        <dbReference type="EMBL" id="MDP5182002.1"/>
    </source>
</evidence>
<dbReference type="InterPro" id="IPR028971">
    <property type="entry name" value="NAD-GDH_cat"/>
</dbReference>
<evidence type="ECO:0000259" key="1">
    <source>
        <dbReference type="Pfam" id="PF05088"/>
    </source>
</evidence>
<organism evidence="3 4">
    <name type="scientific">Blastococcus carthaginiensis</name>
    <dbReference type="NCBI Taxonomy" id="3050034"/>
    <lineage>
        <taxon>Bacteria</taxon>
        <taxon>Bacillati</taxon>
        <taxon>Actinomycetota</taxon>
        <taxon>Actinomycetes</taxon>
        <taxon>Geodermatophilales</taxon>
        <taxon>Geodermatophilaceae</taxon>
        <taxon>Blastococcus</taxon>
    </lineage>
</organism>
<dbReference type="RefSeq" id="WP_305998709.1">
    <property type="nucleotide sequence ID" value="NZ_JASNFN010000004.1"/>
</dbReference>
<dbReference type="PANTHER" id="PTHR43403:SF1">
    <property type="entry name" value="NAD-SPECIFIC GLUTAMATE DEHYDROGENASE"/>
    <property type="match status" value="1"/>
</dbReference>
<gene>
    <name evidence="3" type="ORF">QOZ88_05075</name>
</gene>
<dbReference type="EMBL" id="JASNFN010000004">
    <property type="protein sequence ID" value="MDP5182002.1"/>
    <property type="molecule type" value="Genomic_DNA"/>
</dbReference>
<reference evidence="4" key="1">
    <citation type="submission" date="2023-05" db="EMBL/GenBank/DDBJ databases">
        <title>Draft genome of Pseudofrankia sp. BMG5.37.</title>
        <authorList>
            <person name="Gtari M."/>
            <person name="Ghodhbane F."/>
            <person name="Sbissi I."/>
        </authorList>
    </citation>
    <scope>NUCLEOTIDE SEQUENCE [LARGE SCALE GENOMIC DNA]</scope>
    <source>
        <strain evidence="4">BMG 814</strain>
    </source>
</reference>
<dbReference type="InterPro" id="IPR036291">
    <property type="entry name" value="NAD(P)-bd_dom_sf"/>
</dbReference>
<evidence type="ECO:0000259" key="2">
    <source>
        <dbReference type="Pfam" id="PF21074"/>
    </source>
</evidence>
<dbReference type="InterPro" id="IPR046346">
    <property type="entry name" value="Aminoacid_DH-like_N_sf"/>
</dbReference>
<proteinExistence type="predicted"/>
<dbReference type="PANTHER" id="PTHR43403">
    <property type="entry name" value="NAD-SPECIFIC GLUTAMATE DEHYDROGENASE"/>
    <property type="match status" value="1"/>
</dbReference>
<keyword evidence="4" id="KW-1185">Reference proteome</keyword>
<dbReference type="Pfam" id="PF05088">
    <property type="entry name" value="Bac_GDH_CD"/>
    <property type="match status" value="1"/>
</dbReference>
<dbReference type="InterPro" id="IPR049056">
    <property type="entry name" value="NAD_Glu_DH_HM3"/>
</dbReference>
<dbReference type="SUPFAM" id="SSF51735">
    <property type="entry name" value="NAD(P)-binding Rossmann-fold domains"/>
    <property type="match status" value="1"/>
</dbReference>
<dbReference type="SUPFAM" id="SSF53223">
    <property type="entry name" value="Aminoacid dehydrogenase-like, N-terminal domain"/>
    <property type="match status" value="1"/>
</dbReference>
<dbReference type="Gene3D" id="3.40.50.720">
    <property type="entry name" value="NAD(P)-binding Rossmann-like Domain"/>
    <property type="match status" value="1"/>
</dbReference>
<accession>A0ABT9I8V1</accession>
<evidence type="ECO:0000313" key="4">
    <source>
        <dbReference type="Proteomes" id="UP001233673"/>
    </source>
</evidence>
<dbReference type="InterPro" id="IPR048381">
    <property type="entry name" value="GDH_C"/>
</dbReference>
<name>A0ABT9I8V1_9ACTN</name>
<dbReference type="Proteomes" id="UP001233673">
    <property type="component" value="Unassembled WGS sequence"/>
</dbReference>
<comment type="caution">
    <text evidence="3">The sequence shown here is derived from an EMBL/GenBank/DDBJ whole genome shotgun (WGS) entry which is preliminary data.</text>
</comment>
<dbReference type="Pfam" id="PF21074">
    <property type="entry name" value="GDH_C"/>
    <property type="match status" value="1"/>
</dbReference>
<dbReference type="InterPro" id="IPR007780">
    <property type="entry name" value="NAD_Glu_DH_bac"/>
</dbReference>
<sequence>MTATPVRDRVRLRPAPAGPGPLVGAVVEWPRSRPLLADVVPVFERLGVRVADARSLPDDGAATRLDLVLPAGVADGPALAALDQALAAAWAGETELDGLARLTVTEGLPLLQVTVLRAAARYLAQAGTGLSRGYIEQTVLGAPRFCHVLLRRFTLRHDPDGLDPAGADAAGAELDALLEATTSLDEDRILRGLRDVLDAVVRTNAFQHPTGRAPAQLALKIASPRLSFLPAPRPWVETFVHSPTVEGLHLRGGAVARGGIRWSDRPDDFRTEVLGLLKAQLVKNAVIVPAGAKGAFVVRDDLRGSDRAAAQVTVERAYRSFVSGLLDITDNRVDGRIVHPERTVVLDGDDPYLVVAADKGTATFSDIANALAVERGFWLGDAFASGGSAGYDHKAMGITARGAWVSVRRHLRELGRDVDSDAVTAVGIGDMSGDVFGNGMLLSDRLRLVAAFDHRHVFLDPDPDPAVSFAERRRLAALPASTWADYDAAALSPGGGVHRRDAKTVPLSPEARRRLDVEATELTPDEVVQAILRAPVDLLWNGGIGTYVRADDETDADVRDRANDRVRVTAGTLRCRVIGEGGNLGLTQRARVAAARAGLRLHTDFIDNAAGVDTSDREVNLKILLAGAVRDGELTGAERDGLLRELTDEVAAAVLADSAHQVRALTVCADQAPFLLDRHAALIRDLEQQAGLDRGLEHLPSEADIERLRAAGGGLTRPEAAVLLAYSKNLVRAELLDSDIPDDPALGAVLGRYFPRAVRERWPGRIASHPLAREITATQLANDLLNRVGPGFLHRLEERHGVGTPVAARAFAAAEHVLAVDQVWTLLDEDLPPAVERRALAEVQRVTERVADRLLHRHRDPEDLSAAVGPLTDLADLGDRTSGPAWSDATGPAAREELLATGASWQLATGVAALDRRAEAIDLAQVVQRTEAPIDAVLRAHSALCELLGLSAVRGRAADRPGDSSWTLAAKSALREQLDEHARSLLTGLLLAERTVDDLVVRHGAAVTRFAAVRTAALSARDEAVAVLATVVGALDRLRQSAV</sequence>